<protein>
    <submittedName>
        <fullName evidence="1">Uncharacterized protein</fullName>
    </submittedName>
</protein>
<feature type="non-terminal residue" evidence="1">
    <location>
        <position position="66"/>
    </location>
</feature>
<organism evidence="1">
    <name type="scientific">Salmonella enterica</name>
    <name type="common">Salmonella choleraesuis</name>
    <dbReference type="NCBI Taxonomy" id="28901"/>
    <lineage>
        <taxon>Bacteria</taxon>
        <taxon>Pseudomonadati</taxon>
        <taxon>Pseudomonadota</taxon>
        <taxon>Gammaproteobacteria</taxon>
        <taxon>Enterobacterales</taxon>
        <taxon>Enterobacteriaceae</taxon>
        <taxon>Salmonella</taxon>
    </lineage>
</organism>
<dbReference type="Pfam" id="PF16928">
    <property type="entry name" value="Inj_translocase"/>
    <property type="match status" value="1"/>
</dbReference>
<dbReference type="InterPro" id="IPR031619">
    <property type="entry name" value="Inj_translocase"/>
</dbReference>
<sequence>MATWQQGINSGGFLAGIGAQNENAPKASDINATLGLIRENNDLARSGANNVALTGLRGLAGVADIY</sequence>
<evidence type="ECO:0000313" key="1">
    <source>
        <dbReference type="EMBL" id="EBO7401053.1"/>
    </source>
</evidence>
<accession>A0A5U1K5K9</accession>
<reference evidence="1" key="1">
    <citation type="submission" date="2018-08" db="EMBL/GenBank/DDBJ databases">
        <authorList>
            <consortium name="PulseNet: The National Subtyping Network for Foodborne Disease Surveillance"/>
            <person name="Tarr C.L."/>
            <person name="Trees E."/>
            <person name="Katz L.S."/>
            <person name="Carleton-Romer H.A."/>
            <person name="Stroika S."/>
            <person name="Kucerova Z."/>
            <person name="Roache K.F."/>
            <person name="Sabol A.L."/>
            <person name="Besser J."/>
            <person name="Gerner-Smidt P."/>
        </authorList>
    </citation>
    <scope>NUCLEOTIDE SEQUENCE</scope>
    <source>
        <strain evidence="1">PNUSAS049575</strain>
    </source>
</reference>
<dbReference type="AlphaFoldDB" id="A0A5U1K5K9"/>
<gene>
    <name evidence="1" type="ORF">D0O34_15150</name>
</gene>
<name>A0A5U1K5K9_SALER</name>
<dbReference type="EMBL" id="AAGJMA010000018">
    <property type="protein sequence ID" value="EBO7401053.1"/>
    <property type="molecule type" value="Genomic_DNA"/>
</dbReference>
<comment type="caution">
    <text evidence="1">The sequence shown here is derived from an EMBL/GenBank/DDBJ whole genome shotgun (WGS) entry which is preliminary data.</text>
</comment>
<proteinExistence type="predicted"/>